<gene>
    <name evidence="1" type="ORF">MENTE1834_LOCUS41683</name>
</gene>
<keyword evidence="2" id="KW-1185">Reference proteome</keyword>
<dbReference type="EMBL" id="CAVMJV010000105">
    <property type="protein sequence ID" value="CAK5098796.1"/>
    <property type="molecule type" value="Genomic_DNA"/>
</dbReference>
<name>A0ACB1AS52_MELEN</name>
<evidence type="ECO:0000313" key="1">
    <source>
        <dbReference type="EMBL" id="CAK5098796.1"/>
    </source>
</evidence>
<sequence>MFSFPFDQQKCFLTFESFNYNIGEVRMEWKDSYPVMLLKSIELPDFVLINFSVIAIEQIYPAGWWDELTVAFVFKRRYGCAIPARTMLGVNALLGCFIKFLFIYSYLSHDFSIRQHYSAF</sequence>
<dbReference type="Proteomes" id="UP001497535">
    <property type="component" value="Unassembled WGS sequence"/>
</dbReference>
<reference evidence="1" key="1">
    <citation type="submission" date="2023-11" db="EMBL/GenBank/DDBJ databases">
        <authorList>
            <person name="Poullet M."/>
        </authorList>
    </citation>
    <scope>NUCLEOTIDE SEQUENCE</scope>
    <source>
        <strain evidence="1">E1834</strain>
    </source>
</reference>
<organism evidence="1 2">
    <name type="scientific">Meloidogyne enterolobii</name>
    <name type="common">Root-knot nematode worm</name>
    <name type="synonym">Meloidogyne mayaguensis</name>
    <dbReference type="NCBI Taxonomy" id="390850"/>
    <lineage>
        <taxon>Eukaryota</taxon>
        <taxon>Metazoa</taxon>
        <taxon>Ecdysozoa</taxon>
        <taxon>Nematoda</taxon>
        <taxon>Chromadorea</taxon>
        <taxon>Rhabditida</taxon>
        <taxon>Tylenchina</taxon>
        <taxon>Tylenchomorpha</taxon>
        <taxon>Tylenchoidea</taxon>
        <taxon>Meloidogynidae</taxon>
        <taxon>Meloidogyninae</taxon>
        <taxon>Meloidogyne</taxon>
    </lineage>
</organism>
<evidence type="ECO:0000313" key="2">
    <source>
        <dbReference type="Proteomes" id="UP001497535"/>
    </source>
</evidence>
<proteinExistence type="predicted"/>
<comment type="caution">
    <text evidence="1">The sequence shown here is derived from an EMBL/GenBank/DDBJ whole genome shotgun (WGS) entry which is preliminary data.</text>
</comment>
<accession>A0ACB1AS52</accession>
<protein>
    <submittedName>
        <fullName evidence="1">Uncharacterized protein</fullName>
    </submittedName>
</protein>